<gene>
    <name evidence="1" type="ORF">CAEBREN_22991</name>
</gene>
<dbReference type="HOGENOM" id="CLU_977375_0_0_1"/>
<dbReference type="AlphaFoldDB" id="G0PFA9"/>
<reference evidence="2" key="1">
    <citation type="submission" date="2011-07" db="EMBL/GenBank/DDBJ databases">
        <authorList>
            <consortium name="Caenorhabditis brenneri Sequencing and Analysis Consortium"/>
            <person name="Wilson R.K."/>
        </authorList>
    </citation>
    <scope>NUCLEOTIDE SEQUENCE [LARGE SCALE GENOMIC DNA]</scope>
    <source>
        <strain evidence="2">PB2801</strain>
    </source>
</reference>
<name>G0PFA9_CAEBE</name>
<sequence>MSSGRAWNISTGFSTPFLDVDYRVKYRQLMRVHFLPDGSACGYEAISHPDWRVCEARESGSEIGQGKISGLLQQDGYYNEDEKGKIFDSPVGAIRMNHLMCSIADYDELSRVAVVVDVKDGAHDQMELEVYVFKLNKFISFPHFNEYSFIRLRLNGVINMNWVSEEDRNEDNFLVDHLMIGLVEMGKDGYPTLRCSIHWKQKQLLRGFSTSFLNVDYRLKYRMRVHFSPDGSACGFESVNHPNWRVYEGRLDSEIEKVKMTGILDMRCNYHEDGKFFNSPVRLSN</sequence>
<keyword evidence="2" id="KW-1185">Reference proteome</keyword>
<dbReference type="EMBL" id="GL380354">
    <property type="protein sequence ID" value="EGT53684.1"/>
    <property type="molecule type" value="Genomic_DNA"/>
</dbReference>
<accession>G0PFA9</accession>
<evidence type="ECO:0000313" key="2">
    <source>
        <dbReference type="Proteomes" id="UP000008068"/>
    </source>
</evidence>
<dbReference type="Proteomes" id="UP000008068">
    <property type="component" value="Unassembled WGS sequence"/>
</dbReference>
<dbReference type="InParanoid" id="G0PFA9"/>
<evidence type="ECO:0000313" key="1">
    <source>
        <dbReference type="EMBL" id="EGT53684.1"/>
    </source>
</evidence>
<protein>
    <submittedName>
        <fullName evidence="1">Uncharacterized protein</fullName>
    </submittedName>
</protein>
<organism evidence="2">
    <name type="scientific">Caenorhabditis brenneri</name>
    <name type="common">Nematode worm</name>
    <dbReference type="NCBI Taxonomy" id="135651"/>
    <lineage>
        <taxon>Eukaryota</taxon>
        <taxon>Metazoa</taxon>
        <taxon>Ecdysozoa</taxon>
        <taxon>Nematoda</taxon>
        <taxon>Chromadorea</taxon>
        <taxon>Rhabditida</taxon>
        <taxon>Rhabditina</taxon>
        <taxon>Rhabditomorpha</taxon>
        <taxon>Rhabditoidea</taxon>
        <taxon>Rhabditidae</taxon>
        <taxon>Peloderinae</taxon>
        <taxon>Caenorhabditis</taxon>
    </lineage>
</organism>
<proteinExistence type="predicted"/>